<proteinExistence type="predicted"/>
<organism evidence="1 2">
    <name type="scientific">Paenibacillus piri</name>
    <dbReference type="NCBI Taxonomy" id="2547395"/>
    <lineage>
        <taxon>Bacteria</taxon>
        <taxon>Bacillati</taxon>
        <taxon>Bacillota</taxon>
        <taxon>Bacilli</taxon>
        <taxon>Bacillales</taxon>
        <taxon>Paenibacillaceae</taxon>
        <taxon>Paenibacillus</taxon>
    </lineage>
</organism>
<dbReference type="Pfam" id="PF16167">
    <property type="entry name" value="DUF4871"/>
    <property type="match status" value="1"/>
</dbReference>
<dbReference type="InterPro" id="IPR032366">
    <property type="entry name" value="DUF4871"/>
</dbReference>
<gene>
    <name evidence="1" type="ORF">E1757_25905</name>
</gene>
<protein>
    <submittedName>
        <fullName evidence="1">DUF4871 domain-containing protein</fullName>
    </submittedName>
</protein>
<evidence type="ECO:0000313" key="2">
    <source>
        <dbReference type="Proteomes" id="UP000295636"/>
    </source>
</evidence>
<comment type="caution">
    <text evidence="1">The sequence shown here is derived from an EMBL/GenBank/DDBJ whole genome shotgun (WGS) entry which is preliminary data.</text>
</comment>
<accession>A0A4R5KHX3</accession>
<dbReference type="EMBL" id="SMRT01000015">
    <property type="protein sequence ID" value="TDF93820.1"/>
    <property type="molecule type" value="Genomic_DNA"/>
</dbReference>
<dbReference type="OrthoDB" id="2381403at2"/>
<dbReference type="Proteomes" id="UP000295636">
    <property type="component" value="Unassembled WGS sequence"/>
</dbReference>
<sequence>MIKKLTALGGLILLLSIGFWYSEHQLSQTRGSHWEESPVFSYFSMTLRGEEGRLAITDAPFNVKKQERYSWFFWTDPQSLFGKPFQVKGINWKSGQSHLLYEGEIGVPNRNIGGTARAARAFSTLALPTKGLWKLEAVVDGQQVGSIVVDVK</sequence>
<name>A0A4R5KHX3_9BACL</name>
<dbReference type="Gene3D" id="2.60.40.3830">
    <property type="match status" value="1"/>
</dbReference>
<keyword evidence="2" id="KW-1185">Reference proteome</keyword>
<reference evidence="1 2" key="1">
    <citation type="submission" date="2019-03" db="EMBL/GenBank/DDBJ databases">
        <title>This is whole genome sequence of Paenibacillus sp MS74 strain.</title>
        <authorList>
            <person name="Trinh H.N."/>
        </authorList>
    </citation>
    <scope>NUCLEOTIDE SEQUENCE [LARGE SCALE GENOMIC DNA]</scope>
    <source>
        <strain evidence="1 2">MS74</strain>
    </source>
</reference>
<evidence type="ECO:0000313" key="1">
    <source>
        <dbReference type="EMBL" id="TDF93820.1"/>
    </source>
</evidence>
<dbReference type="AlphaFoldDB" id="A0A4R5KHX3"/>
<dbReference type="RefSeq" id="WP_133233635.1">
    <property type="nucleotide sequence ID" value="NZ_SMRT01000015.1"/>
</dbReference>